<sequence length="69" mass="7728">MATNFVITKEISVNGNKITKFRSSKTGLSVVHVDNEGPIVNGYFTLATECKSQLFSCHVKRDLKINIKR</sequence>
<comment type="caution">
    <text evidence="1">The sequence shown here is derived from an EMBL/GenBank/DDBJ whole genome shotgun (WGS) entry which is preliminary data.</text>
</comment>
<evidence type="ECO:0000313" key="1">
    <source>
        <dbReference type="EMBL" id="KAF9151505.1"/>
    </source>
</evidence>
<keyword evidence="2" id="KW-1185">Reference proteome</keyword>
<gene>
    <name evidence="1" type="ORF">BG015_006576</name>
</gene>
<dbReference type="OrthoDB" id="4953at2759"/>
<proteinExistence type="predicted"/>
<protein>
    <submittedName>
        <fullName evidence="1">Uncharacterized protein</fullName>
    </submittedName>
</protein>
<evidence type="ECO:0000313" key="2">
    <source>
        <dbReference type="Proteomes" id="UP000748756"/>
    </source>
</evidence>
<dbReference type="EMBL" id="JAAAUQ010000317">
    <property type="protein sequence ID" value="KAF9151505.1"/>
    <property type="molecule type" value="Genomic_DNA"/>
</dbReference>
<name>A0A9P5RZL1_9FUNG</name>
<dbReference type="Proteomes" id="UP000748756">
    <property type="component" value="Unassembled WGS sequence"/>
</dbReference>
<accession>A0A9P5RZL1</accession>
<reference evidence="1" key="1">
    <citation type="journal article" date="2020" name="Fungal Divers.">
        <title>Resolving the Mortierellaceae phylogeny through synthesis of multi-gene phylogenetics and phylogenomics.</title>
        <authorList>
            <person name="Vandepol N."/>
            <person name="Liber J."/>
            <person name="Desiro A."/>
            <person name="Na H."/>
            <person name="Kennedy M."/>
            <person name="Barry K."/>
            <person name="Grigoriev I.V."/>
            <person name="Miller A.N."/>
            <person name="O'Donnell K."/>
            <person name="Stajich J.E."/>
            <person name="Bonito G."/>
        </authorList>
    </citation>
    <scope>NUCLEOTIDE SEQUENCE</scope>
    <source>
        <strain evidence="1">NRRL 6426</strain>
    </source>
</reference>
<organism evidence="1 2">
    <name type="scientific">Linnemannia schmuckeri</name>
    <dbReference type="NCBI Taxonomy" id="64567"/>
    <lineage>
        <taxon>Eukaryota</taxon>
        <taxon>Fungi</taxon>
        <taxon>Fungi incertae sedis</taxon>
        <taxon>Mucoromycota</taxon>
        <taxon>Mortierellomycotina</taxon>
        <taxon>Mortierellomycetes</taxon>
        <taxon>Mortierellales</taxon>
        <taxon>Mortierellaceae</taxon>
        <taxon>Linnemannia</taxon>
    </lineage>
</organism>
<dbReference type="AlphaFoldDB" id="A0A9P5RZL1"/>